<dbReference type="PANTHER" id="PTHR39217:SF1">
    <property type="entry name" value="GLUTATHIONE SYNTHETASE"/>
    <property type="match status" value="1"/>
</dbReference>
<keyword evidence="4" id="KW-1185">Reference proteome</keyword>
<dbReference type="PANTHER" id="PTHR39217">
    <property type="match status" value="1"/>
</dbReference>
<dbReference type="RefSeq" id="WP_093373339.1">
    <property type="nucleotide sequence ID" value="NZ_FOQA01000010.1"/>
</dbReference>
<dbReference type="GO" id="GO:0004363">
    <property type="term" value="F:glutathione synthase activity"/>
    <property type="evidence" value="ECO:0007669"/>
    <property type="project" value="InterPro"/>
</dbReference>
<feature type="domain" description="ATP-grasp" evidence="2">
    <location>
        <begin position="99"/>
        <end position="286"/>
    </location>
</feature>
<evidence type="ECO:0000313" key="4">
    <source>
        <dbReference type="Proteomes" id="UP000199287"/>
    </source>
</evidence>
<dbReference type="GO" id="GO:0046872">
    <property type="term" value="F:metal ion binding"/>
    <property type="evidence" value="ECO:0007669"/>
    <property type="project" value="InterPro"/>
</dbReference>
<dbReference type="InterPro" id="IPR004218">
    <property type="entry name" value="GSHS_ATP-bd"/>
</dbReference>
<dbReference type="STRING" id="69895.SAMN05192551_11016"/>
<evidence type="ECO:0000256" key="1">
    <source>
        <dbReference type="PROSITE-ProRule" id="PRU00409"/>
    </source>
</evidence>
<keyword evidence="1" id="KW-0067">ATP-binding</keyword>
<organism evidence="3 4">
    <name type="scientific">Tindallia magadiensis</name>
    <dbReference type="NCBI Taxonomy" id="69895"/>
    <lineage>
        <taxon>Bacteria</taxon>
        <taxon>Bacillati</taxon>
        <taxon>Bacillota</taxon>
        <taxon>Clostridia</taxon>
        <taxon>Peptostreptococcales</taxon>
        <taxon>Tindalliaceae</taxon>
        <taxon>Tindallia</taxon>
    </lineage>
</organism>
<dbReference type="OrthoDB" id="3373978at2"/>
<dbReference type="InterPro" id="IPR011761">
    <property type="entry name" value="ATP-grasp"/>
</dbReference>
<dbReference type="AlphaFoldDB" id="A0A1I3GQZ0"/>
<dbReference type="InterPro" id="IPR013815">
    <property type="entry name" value="ATP_grasp_subdomain_1"/>
</dbReference>
<dbReference type="Pfam" id="PF02955">
    <property type="entry name" value="GSH-S_ATP"/>
    <property type="match status" value="1"/>
</dbReference>
<dbReference type="Gene3D" id="3.40.50.20">
    <property type="match status" value="1"/>
</dbReference>
<accession>A0A1I3GQZ0</accession>
<sequence length="286" mass="32798">MSCHKNVAILVSQKYAAKYHPDDLALKERLETFGCTVSIVPWDDQRILYSKFDTAIVRSCWDYQHRLSEFIQQMKAIEQQCHLVNQSSIIIWNSDKLYLKWLSDNGVPTVPSFFVDYPESLTPSSLNFSAEKLVIKPSIGASGHHTYLVNARDFNSIQYHLNHSLHSKAAVIQPFVQSIQEVGERSAVIIDGEPVFVMKKTPAKDGFLVHEHWGGTYQETLLSQTDHRFLDHLMNVLNPLPLFMRVDFLYDTEGNPMLLELEMIEPNLYLSRNPIGLNKLSHALIR</sequence>
<dbReference type="Proteomes" id="UP000199287">
    <property type="component" value="Unassembled WGS sequence"/>
</dbReference>
<dbReference type="InterPro" id="IPR053191">
    <property type="entry name" value="DcsG_Biosynth_Enzyme"/>
</dbReference>
<evidence type="ECO:0000259" key="2">
    <source>
        <dbReference type="PROSITE" id="PS50975"/>
    </source>
</evidence>
<dbReference type="EMBL" id="FOQA01000010">
    <property type="protein sequence ID" value="SFI25918.1"/>
    <property type="molecule type" value="Genomic_DNA"/>
</dbReference>
<name>A0A1I3GQZ0_9FIRM</name>
<evidence type="ECO:0000313" key="3">
    <source>
        <dbReference type="EMBL" id="SFI25918.1"/>
    </source>
</evidence>
<dbReference type="SUPFAM" id="SSF56059">
    <property type="entry name" value="Glutathione synthetase ATP-binding domain-like"/>
    <property type="match status" value="1"/>
</dbReference>
<dbReference type="Gene3D" id="3.30.470.20">
    <property type="entry name" value="ATP-grasp fold, B domain"/>
    <property type="match status" value="1"/>
</dbReference>
<dbReference type="PROSITE" id="PS50975">
    <property type="entry name" value="ATP_GRASP"/>
    <property type="match status" value="1"/>
</dbReference>
<keyword evidence="1" id="KW-0547">Nucleotide-binding</keyword>
<protein>
    <submittedName>
        <fullName evidence="3">Glutathione synthetase, ATP-grasp domain</fullName>
    </submittedName>
</protein>
<gene>
    <name evidence="3" type="ORF">SAMN05192551_11016</name>
</gene>
<reference evidence="4" key="1">
    <citation type="submission" date="2016-10" db="EMBL/GenBank/DDBJ databases">
        <authorList>
            <person name="Varghese N."/>
            <person name="Submissions S."/>
        </authorList>
    </citation>
    <scope>NUCLEOTIDE SEQUENCE [LARGE SCALE GENOMIC DNA]</scope>
    <source>
        <strain evidence="4">Z-7934</strain>
    </source>
</reference>
<proteinExistence type="predicted"/>
<dbReference type="Gene3D" id="3.30.1490.20">
    <property type="entry name" value="ATP-grasp fold, A domain"/>
    <property type="match status" value="1"/>
</dbReference>
<dbReference type="GO" id="GO:0005524">
    <property type="term" value="F:ATP binding"/>
    <property type="evidence" value="ECO:0007669"/>
    <property type="project" value="UniProtKB-UniRule"/>
</dbReference>